<dbReference type="AlphaFoldDB" id="A0AAV4SMX5"/>
<gene>
    <name evidence="1" type="ORF">CEXT_667941</name>
</gene>
<keyword evidence="2" id="KW-1185">Reference proteome</keyword>
<dbReference type="Proteomes" id="UP001054945">
    <property type="component" value="Unassembled WGS sequence"/>
</dbReference>
<accession>A0AAV4SMX5</accession>
<evidence type="ECO:0000313" key="1">
    <source>
        <dbReference type="EMBL" id="GIY34329.1"/>
    </source>
</evidence>
<proteinExistence type="predicted"/>
<protein>
    <submittedName>
        <fullName evidence="1">Uncharacterized protein</fullName>
    </submittedName>
</protein>
<sequence>MEGWEIVFNDGIYYAIFLSDDISKLLHLPVDSENDEPRDPTCIFNWCKMKNGPAMVMCLNYEFIYIVKTFSKYVSMRLTVGIICRFVGANGKAMKCW</sequence>
<dbReference type="EMBL" id="BPLR01009755">
    <property type="protein sequence ID" value="GIY34329.1"/>
    <property type="molecule type" value="Genomic_DNA"/>
</dbReference>
<evidence type="ECO:0000313" key="2">
    <source>
        <dbReference type="Proteomes" id="UP001054945"/>
    </source>
</evidence>
<comment type="caution">
    <text evidence="1">The sequence shown here is derived from an EMBL/GenBank/DDBJ whole genome shotgun (WGS) entry which is preliminary data.</text>
</comment>
<reference evidence="1 2" key="1">
    <citation type="submission" date="2021-06" db="EMBL/GenBank/DDBJ databases">
        <title>Caerostris extrusa draft genome.</title>
        <authorList>
            <person name="Kono N."/>
            <person name="Arakawa K."/>
        </authorList>
    </citation>
    <scope>NUCLEOTIDE SEQUENCE [LARGE SCALE GENOMIC DNA]</scope>
</reference>
<name>A0AAV4SMX5_CAEEX</name>
<organism evidence="1 2">
    <name type="scientific">Caerostris extrusa</name>
    <name type="common">Bark spider</name>
    <name type="synonym">Caerostris bankana</name>
    <dbReference type="NCBI Taxonomy" id="172846"/>
    <lineage>
        <taxon>Eukaryota</taxon>
        <taxon>Metazoa</taxon>
        <taxon>Ecdysozoa</taxon>
        <taxon>Arthropoda</taxon>
        <taxon>Chelicerata</taxon>
        <taxon>Arachnida</taxon>
        <taxon>Araneae</taxon>
        <taxon>Araneomorphae</taxon>
        <taxon>Entelegynae</taxon>
        <taxon>Araneoidea</taxon>
        <taxon>Araneidae</taxon>
        <taxon>Caerostris</taxon>
    </lineage>
</organism>